<dbReference type="GO" id="GO:0046872">
    <property type="term" value="F:metal ion binding"/>
    <property type="evidence" value="ECO:0007669"/>
    <property type="project" value="UniProtKB-KW"/>
</dbReference>
<accession>W0TS83</accession>
<dbReference type="Gene3D" id="3.30.70.100">
    <property type="match status" value="1"/>
</dbReference>
<dbReference type="SUPFAM" id="SSF55008">
    <property type="entry name" value="HMA, heavy metal-associated domain"/>
    <property type="match status" value="1"/>
</dbReference>
<dbReference type="EMBL" id="AB839186">
    <property type="protein sequence ID" value="BAO45868.1"/>
    <property type="molecule type" value="mRNA"/>
</dbReference>
<dbReference type="PANTHER" id="PTHR45811:SF77">
    <property type="entry name" value="ION-BINDING PROTEIN, PUTATIVE-RELATED"/>
    <property type="match status" value="1"/>
</dbReference>
<evidence type="ECO:0000256" key="5">
    <source>
        <dbReference type="ARBA" id="ARBA00024045"/>
    </source>
</evidence>
<protein>
    <recommendedName>
        <fullName evidence="6">HMA domain-containing protein</fullName>
    </recommendedName>
</protein>
<evidence type="ECO:0000256" key="1">
    <source>
        <dbReference type="ARBA" id="ARBA00022481"/>
    </source>
</evidence>
<keyword evidence="1" id="KW-0488">Methylation</keyword>
<reference evidence="7" key="1">
    <citation type="submission" date="2013-07" db="EMBL/GenBank/DDBJ databases">
        <title>Expression of genes encoding transporters and enzyme proteins in response to low-pH and high-aluminium treatments in Acacia mangium.</title>
        <authorList>
            <person name="Uchiyama H."/>
            <person name="Mizuno S."/>
            <person name="Ayabe S."/>
        </authorList>
    </citation>
    <scope>NUCLEOTIDE SEQUENCE</scope>
</reference>
<evidence type="ECO:0000256" key="3">
    <source>
        <dbReference type="ARBA" id="ARBA00023288"/>
    </source>
</evidence>
<organism evidence="7">
    <name type="scientific">Acacia mangium</name>
    <name type="common">Back wattle</name>
    <name type="synonym">Racosperma mangium</name>
    <dbReference type="NCBI Taxonomy" id="224085"/>
    <lineage>
        <taxon>Eukaryota</taxon>
        <taxon>Viridiplantae</taxon>
        <taxon>Streptophyta</taxon>
        <taxon>Embryophyta</taxon>
        <taxon>Tracheophyta</taxon>
        <taxon>Spermatophyta</taxon>
        <taxon>Magnoliopsida</taxon>
        <taxon>eudicotyledons</taxon>
        <taxon>Gunneridae</taxon>
        <taxon>Pentapetalae</taxon>
        <taxon>rosids</taxon>
        <taxon>fabids</taxon>
        <taxon>Fabales</taxon>
        <taxon>Fabaceae</taxon>
        <taxon>Caesalpinioideae</taxon>
        <taxon>mimosoid clade</taxon>
        <taxon>Acacieae</taxon>
        <taxon>Acacia</taxon>
    </lineage>
</organism>
<dbReference type="PANTHER" id="PTHR45811">
    <property type="entry name" value="COPPER TRANSPORT PROTEIN FAMILY-RELATED"/>
    <property type="match status" value="1"/>
</dbReference>
<evidence type="ECO:0000313" key="7">
    <source>
        <dbReference type="EMBL" id="BAO45868.1"/>
    </source>
</evidence>
<evidence type="ECO:0000256" key="4">
    <source>
        <dbReference type="ARBA" id="ARBA00023289"/>
    </source>
</evidence>
<evidence type="ECO:0000256" key="2">
    <source>
        <dbReference type="ARBA" id="ARBA00022723"/>
    </source>
</evidence>
<keyword evidence="2" id="KW-0479">Metal-binding</keyword>
<evidence type="ECO:0000259" key="6">
    <source>
        <dbReference type="PROSITE" id="PS50846"/>
    </source>
</evidence>
<feature type="domain" description="HMA" evidence="6">
    <location>
        <begin position="1"/>
        <end position="67"/>
    </location>
</feature>
<dbReference type="InterPro" id="IPR006121">
    <property type="entry name" value="HMA_dom"/>
</dbReference>
<dbReference type="InterPro" id="IPR036163">
    <property type="entry name" value="HMA_dom_sf"/>
</dbReference>
<dbReference type="CDD" id="cd00371">
    <property type="entry name" value="HMA"/>
    <property type="match status" value="1"/>
</dbReference>
<dbReference type="Pfam" id="PF00403">
    <property type="entry name" value="HMA"/>
    <property type="match status" value="1"/>
</dbReference>
<proteinExistence type="evidence at transcript level"/>
<dbReference type="PROSITE" id="PS50846">
    <property type="entry name" value="HMA_2"/>
    <property type="match status" value="1"/>
</dbReference>
<sequence>MQKIVLKVELHDDKIKKKAMKAVSGMPGVESVEVDMKENKMTVIGGIDAVTVAGKLRKLSHAEIVSVGPKEEAKKPDPPKKAEPAEPVIVPCFCPNNPPYYPYGYCLAPVEPDPVGCVIT</sequence>
<name>W0TS83_ACAMN</name>
<dbReference type="InterPro" id="IPR051863">
    <property type="entry name" value="HIPP"/>
</dbReference>
<keyword evidence="4" id="KW-0636">Prenylation</keyword>
<keyword evidence="3" id="KW-0449">Lipoprotein</keyword>
<comment type="similarity">
    <text evidence="5">Belongs to the HIPP family.</text>
</comment>
<dbReference type="AlphaFoldDB" id="W0TS83"/>